<dbReference type="AlphaFoldDB" id="A0A7H0LFF5"/>
<dbReference type="RefSeq" id="WP_187760736.1">
    <property type="nucleotide sequence ID" value="NZ_CP061038.1"/>
</dbReference>
<gene>
    <name evidence="3" type="ORF">H3Z74_16870</name>
</gene>
<keyword evidence="4" id="KW-1185">Reference proteome</keyword>
<protein>
    <recommendedName>
        <fullName evidence="5">DUF2946 domain-containing protein</fullName>
    </recommendedName>
</protein>
<feature type="region of interest" description="Disordered" evidence="1">
    <location>
        <begin position="34"/>
        <end position="70"/>
    </location>
</feature>
<feature type="compositionally biased region" description="Basic residues" evidence="1">
    <location>
        <begin position="59"/>
        <end position="69"/>
    </location>
</feature>
<evidence type="ECO:0000256" key="2">
    <source>
        <dbReference type="SAM" id="SignalP"/>
    </source>
</evidence>
<reference evidence="3 4" key="1">
    <citation type="submission" date="2020-09" db="EMBL/GenBank/DDBJ databases">
        <title>Sphingomonas sp., a new species isolated from pork steak.</title>
        <authorList>
            <person name="Heidler von Heilborn D."/>
        </authorList>
    </citation>
    <scope>NUCLEOTIDE SEQUENCE [LARGE SCALE GENOMIC DNA]</scope>
    <source>
        <strain evidence="4">S8-3T</strain>
    </source>
</reference>
<organism evidence="3 4">
    <name type="scientific">Sphingomonas alpina</name>
    <dbReference type="NCBI Taxonomy" id="653931"/>
    <lineage>
        <taxon>Bacteria</taxon>
        <taxon>Pseudomonadati</taxon>
        <taxon>Pseudomonadota</taxon>
        <taxon>Alphaproteobacteria</taxon>
        <taxon>Sphingomonadales</taxon>
        <taxon>Sphingomonadaceae</taxon>
        <taxon>Sphingomonas</taxon>
    </lineage>
</organism>
<sequence length="111" mass="11391">MHRMLLLLTCLMLALSLGLGSVAHASEPIGCATTDTEVSAGHSDGDSDQVPMDGDSGFPHHHGGCHGHHVAAPVADADNIGHARVASIPTLADFRDGVTSPTDPALRPPQT</sequence>
<evidence type="ECO:0000256" key="1">
    <source>
        <dbReference type="SAM" id="MobiDB-lite"/>
    </source>
</evidence>
<dbReference type="KEGG" id="spap:H3Z74_16870"/>
<feature type="chain" id="PRO_5028888815" description="DUF2946 domain-containing protein" evidence="2">
    <location>
        <begin position="26"/>
        <end position="111"/>
    </location>
</feature>
<feature type="signal peptide" evidence="2">
    <location>
        <begin position="1"/>
        <end position="25"/>
    </location>
</feature>
<accession>A0A7H0LFF5</accession>
<keyword evidence="2" id="KW-0732">Signal</keyword>
<evidence type="ECO:0008006" key="5">
    <source>
        <dbReference type="Google" id="ProtNLM"/>
    </source>
</evidence>
<name>A0A7H0LFF5_9SPHN</name>
<dbReference type="EMBL" id="CP061038">
    <property type="protein sequence ID" value="QNQ08408.1"/>
    <property type="molecule type" value="Genomic_DNA"/>
</dbReference>
<proteinExistence type="predicted"/>
<dbReference type="Proteomes" id="UP000516148">
    <property type="component" value="Chromosome"/>
</dbReference>
<evidence type="ECO:0000313" key="4">
    <source>
        <dbReference type="Proteomes" id="UP000516148"/>
    </source>
</evidence>
<evidence type="ECO:0000313" key="3">
    <source>
        <dbReference type="EMBL" id="QNQ08408.1"/>
    </source>
</evidence>